<feature type="region of interest" description="Disordered" evidence="1">
    <location>
        <begin position="43"/>
        <end position="67"/>
    </location>
</feature>
<evidence type="ECO:0000313" key="2">
    <source>
        <dbReference type="EMBL" id="ETV90444.1"/>
    </source>
</evidence>
<dbReference type="EMBL" id="KI914037">
    <property type="protein sequence ID" value="ETV90444.1"/>
    <property type="molecule type" value="Genomic_DNA"/>
</dbReference>
<organism evidence="2">
    <name type="scientific">Aphanomyces invadans</name>
    <dbReference type="NCBI Taxonomy" id="157072"/>
    <lineage>
        <taxon>Eukaryota</taxon>
        <taxon>Sar</taxon>
        <taxon>Stramenopiles</taxon>
        <taxon>Oomycota</taxon>
        <taxon>Saprolegniomycetes</taxon>
        <taxon>Saprolegniales</taxon>
        <taxon>Verrucalvaceae</taxon>
        <taxon>Aphanomyces</taxon>
    </lineage>
</organism>
<evidence type="ECO:0000256" key="1">
    <source>
        <dbReference type="SAM" id="MobiDB-lite"/>
    </source>
</evidence>
<dbReference type="VEuPathDB" id="FungiDB:H310_14768"/>
<dbReference type="AlphaFoldDB" id="A0A024T8Z8"/>
<proteinExistence type="predicted"/>
<sequence>MDTFYDFDLVDDSVVFSDDDGVDVIGLLEPNAEKVGLIGESAISDTSTGKDNRHGNHSGGSLDLETRLPEPVVPCSLENPDQTPPGFCNISLAIASANSTRTAAQDTPSNGMASRELRPPVTTDGFSDDFLPLLDETLRPAANEPIFSTNIDTIELQHHVVMDDKRASVVLDDHVILLNEPTPKDAFVDFICSQPSSHTLQLSLQIPLQTQGLSLVDVTYDNLHQQTNGLTPAALLDVLKTTNLFPYIVSLAQFEHAIRLHGLNPILTLRNFQDIATTWAGTNEPLLSIVSQQPQRLQVLLRGLNGQLDMDILSRCKAEVQEQVWVKAAAKYDHSMSKSRSAAASFASPRPKVILTPKQTQAFMARMQSDLATRREKEQERAAERHRTLIAHDQIPPHARGGISQGSVRILEKNGWLNATSSACIERMLRAKGEQLELNKQERERNLMVDARTGQRLYRPQVNMQHHMQQKRQGGHVYDELYALAKQKALKAEWMQEQREFAINATMRRSVQLNSASKKRCHDRFEKDFDRVLTALGVQETVLSKDAMAEVLTQFGLPSTANDVANIQADLSNGVGFRTWMKSIVLNEPKCHRSDVWKRYRRQYISRSQPTLAQRPAPIVHPSAKTPKKASGQYTLHGKAVEAEDPLSERHQRETIKVHELRQHLEDSATVECTFTPVIHSRCHRDSSRDIGHHLYELAVEKRAKQLEHLHKTSGSPGTGEFETSGGTSAMDRLEAFYAVTAEQEQVVAFDKAVENMRQGQKEKARKAEKTSAAIAKHLRVEAMRSADGRHTIPQPFNLHLHHKPNQAARHAKKSRLLRQFGCKPHPADTFVNVHIAPALDHSIELSHVHDSNDVDDVIAAMTATYSLDSVQVAGLESALHDFAGLDFSHVH</sequence>
<feature type="compositionally biased region" description="Polar residues" evidence="1">
    <location>
        <begin position="99"/>
        <end position="112"/>
    </location>
</feature>
<dbReference type="GeneID" id="20091818"/>
<dbReference type="OrthoDB" id="10360733at2759"/>
<reference evidence="2" key="1">
    <citation type="submission" date="2013-12" db="EMBL/GenBank/DDBJ databases">
        <title>The Genome Sequence of Aphanomyces invadans NJM9701.</title>
        <authorList>
            <consortium name="The Broad Institute Genomics Platform"/>
            <person name="Russ C."/>
            <person name="Tyler B."/>
            <person name="van West P."/>
            <person name="Dieguez-Uribeondo J."/>
            <person name="Young S.K."/>
            <person name="Zeng Q."/>
            <person name="Gargeya S."/>
            <person name="Fitzgerald M."/>
            <person name="Abouelleil A."/>
            <person name="Alvarado L."/>
            <person name="Chapman S.B."/>
            <person name="Gainer-Dewar J."/>
            <person name="Goldberg J."/>
            <person name="Griggs A."/>
            <person name="Gujja S."/>
            <person name="Hansen M."/>
            <person name="Howarth C."/>
            <person name="Imamovic A."/>
            <person name="Ireland A."/>
            <person name="Larimer J."/>
            <person name="McCowan C."/>
            <person name="Murphy C."/>
            <person name="Pearson M."/>
            <person name="Poon T.W."/>
            <person name="Priest M."/>
            <person name="Roberts A."/>
            <person name="Saif S."/>
            <person name="Shea T."/>
            <person name="Sykes S."/>
            <person name="Wortman J."/>
            <person name="Nusbaum C."/>
            <person name="Birren B."/>
        </authorList>
    </citation>
    <scope>NUCLEOTIDE SEQUENCE [LARGE SCALE GENOMIC DNA]</scope>
    <source>
        <strain evidence="2">NJM9701</strain>
    </source>
</reference>
<gene>
    <name evidence="2" type="ORF">H310_14768</name>
</gene>
<protein>
    <submittedName>
        <fullName evidence="2">Uncharacterized protein</fullName>
    </submittedName>
</protein>
<feature type="region of interest" description="Disordered" evidence="1">
    <location>
        <begin position="99"/>
        <end position="121"/>
    </location>
</feature>
<name>A0A024T8Z8_9STRA</name>
<accession>A0A024T8Z8</accession>
<dbReference type="RefSeq" id="XP_008880918.1">
    <property type="nucleotide sequence ID" value="XM_008882696.1"/>
</dbReference>